<dbReference type="GeneID" id="108863043"/>
<sequence>MKMTISDSMMEERRIVTELISEAEDHLKEGNLYFVISNRWYTSWQICVGQLTQESSSSGDVTRPGPIDNHDIIDTQSDASDPQLRRMLEEGVDYVLVPEQVWKKLFEWYKGGPTIQRKLICQGFQRESYCVEVYPLCLKLTDSRDGSSATVRLSKQASVGQLYEMVCSARGVSKDKARIWDYFEKKKSVLLDPSSERTLEESCLQVDHDILLEVDEHASSQYDMSSAGKELALVPVGPASTVLGEGTFSSGFEKREKGGLRGLHNLGNTCFMNTTLQCLAHTPPLVDYFLKDFRDDINEDNPLGRRGELATAVGELLRKLWSSEQKAVVPRPFKTKLDRFAPQFSGYNQHDCQEVLSFLLDGLHEDLNKAKQEPYTESKDTDGLPDDEVAEEKWKCHKARNDSVIVDVCQGQYTSTVACPDCGKFSIKFDPFMYLTLELPTSHTRSMTVSVFYGEGNRFRTPYTVTVPKDGSLGDLSNALAAACRLKEDESLLFADVYVHKVYKYLGNPLLSLSEIKDNDRIVAYRFNHIHRGPGKATLEILHWEQKQDGEISGKLFGVPLVTFVNTERHSGSDIGAIISGLLSPLHRTHSSSGSLVGEKELSLSVFWLDRFSSSLKPLESDFVPNPLGSTRLVVKWDEKEHEKYDSSSYLNDLPEVYKATSSVMEEVNLFSCLEAYLAEEPLGPDDRWFCRACKEDKQANKKLNLWKLPEILVVHLKRFAYTRLVKSKIDTFVDFPIRDLDLSKYVKNREGESYLYELYAISNHYGGMGGGHYTAYAKLMDENKWYEYDDSRVTAIDESEIKTSAAYVLFYRRVRSESENVD</sequence>
<dbReference type="PROSITE" id="PS50235">
    <property type="entry name" value="USP_3"/>
    <property type="match status" value="1"/>
</dbReference>
<dbReference type="InterPro" id="IPR028889">
    <property type="entry name" value="USP"/>
</dbReference>
<dbReference type="InterPro" id="IPR035927">
    <property type="entry name" value="DUSP-like_sf"/>
</dbReference>
<dbReference type="SUPFAM" id="SSF143791">
    <property type="entry name" value="DUSP-like"/>
    <property type="match status" value="1"/>
</dbReference>
<dbReference type="InterPro" id="IPR001394">
    <property type="entry name" value="Peptidase_C19_UCH"/>
</dbReference>
<dbReference type="Pfam" id="PF06337">
    <property type="entry name" value="DUSP"/>
    <property type="match status" value="1"/>
</dbReference>
<accession>A0A6J0P870</accession>
<dbReference type="Gene3D" id="3.90.70.10">
    <property type="entry name" value="Cysteine proteinases"/>
    <property type="match status" value="2"/>
</dbReference>
<dbReference type="InterPro" id="IPR050185">
    <property type="entry name" value="Ub_carboxyl-term_hydrolase"/>
</dbReference>
<reference evidence="6" key="2">
    <citation type="submission" date="2025-08" db="UniProtKB">
        <authorList>
            <consortium name="RefSeq"/>
        </authorList>
    </citation>
    <scope>IDENTIFICATION</scope>
    <source>
        <tissue evidence="6">Leaf</tissue>
    </source>
</reference>
<feature type="domain" description="USP" evidence="3">
    <location>
        <begin position="261"/>
        <end position="815"/>
    </location>
</feature>
<dbReference type="PANTHER" id="PTHR21646">
    <property type="entry name" value="UBIQUITIN CARBOXYL-TERMINAL HYDROLASE"/>
    <property type="match status" value="1"/>
</dbReference>
<dbReference type="InterPro" id="IPR038765">
    <property type="entry name" value="Papain-like_cys_pep_sf"/>
</dbReference>
<dbReference type="AlphaFoldDB" id="A0A6J0P870"/>
<dbReference type="PROSITE" id="PS00973">
    <property type="entry name" value="USP_2"/>
    <property type="match status" value="1"/>
</dbReference>
<dbReference type="KEGG" id="rsz:108863043"/>
<gene>
    <name evidence="6" type="primary">LOC108863043</name>
</gene>
<organism evidence="5 6">
    <name type="scientific">Raphanus sativus</name>
    <name type="common">Radish</name>
    <name type="synonym">Raphanus raphanistrum var. sativus</name>
    <dbReference type="NCBI Taxonomy" id="3726"/>
    <lineage>
        <taxon>Eukaryota</taxon>
        <taxon>Viridiplantae</taxon>
        <taxon>Streptophyta</taxon>
        <taxon>Embryophyta</taxon>
        <taxon>Tracheophyta</taxon>
        <taxon>Spermatophyta</taxon>
        <taxon>Magnoliopsida</taxon>
        <taxon>eudicotyledons</taxon>
        <taxon>Gunneridae</taxon>
        <taxon>Pentapetalae</taxon>
        <taxon>rosids</taxon>
        <taxon>malvids</taxon>
        <taxon>Brassicales</taxon>
        <taxon>Brassicaceae</taxon>
        <taxon>Brassiceae</taxon>
        <taxon>Raphanus</taxon>
    </lineage>
</organism>
<feature type="domain" description="DUSP" evidence="4">
    <location>
        <begin position="7"/>
        <end position="120"/>
    </location>
</feature>
<dbReference type="Gene3D" id="3.10.20.90">
    <property type="entry name" value="Phosphatidylinositol 3-kinase Catalytic Subunit, Chain A, domain 1"/>
    <property type="match status" value="1"/>
</dbReference>
<dbReference type="PROSITE" id="PS51283">
    <property type="entry name" value="DUSP"/>
    <property type="match status" value="1"/>
</dbReference>
<proteinExistence type="inferred from homology"/>
<dbReference type="SMART" id="SM00695">
    <property type="entry name" value="DUSP"/>
    <property type="match status" value="1"/>
</dbReference>
<keyword evidence="6" id="KW-0378">Hydrolase</keyword>
<dbReference type="OrthoDB" id="292964at2759"/>
<dbReference type="InterPro" id="IPR018200">
    <property type="entry name" value="USP_CS"/>
</dbReference>
<evidence type="ECO:0000259" key="3">
    <source>
        <dbReference type="PROSITE" id="PS50235"/>
    </source>
</evidence>
<evidence type="ECO:0000256" key="2">
    <source>
        <dbReference type="ARBA" id="ARBA00037450"/>
    </source>
</evidence>
<dbReference type="CDD" id="cd02674">
    <property type="entry name" value="Peptidase_C19R"/>
    <property type="match status" value="1"/>
</dbReference>
<evidence type="ECO:0000313" key="5">
    <source>
        <dbReference type="Proteomes" id="UP000504610"/>
    </source>
</evidence>
<evidence type="ECO:0000256" key="1">
    <source>
        <dbReference type="ARBA" id="ARBA00009085"/>
    </source>
</evidence>
<dbReference type="PANTHER" id="PTHR21646:SF67">
    <property type="entry name" value="UBIQUITIN CARBOXYL-TERMINAL HYDROLASE"/>
    <property type="match status" value="1"/>
</dbReference>
<comment type="similarity">
    <text evidence="1">Belongs to the peptidase C19 family.</text>
</comment>
<reference evidence="5" key="1">
    <citation type="journal article" date="2019" name="Database">
        <title>The radish genome database (RadishGD): an integrated information resource for radish genomics.</title>
        <authorList>
            <person name="Yu H.J."/>
            <person name="Baek S."/>
            <person name="Lee Y.J."/>
            <person name="Cho A."/>
            <person name="Mun J.H."/>
        </authorList>
    </citation>
    <scope>NUCLEOTIDE SEQUENCE [LARGE SCALE GENOMIC DNA]</scope>
    <source>
        <strain evidence="5">cv. WK10039</strain>
    </source>
</reference>
<name>A0A6J0P870_RAPSA</name>
<evidence type="ECO:0000259" key="4">
    <source>
        <dbReference type="PROSITE" id="PS51283"/>
    </source>
</evidence>
<protein>
    <submittedName>
        <fullName evidence="6">Ubiquitin carboxyl-terminal hydrolase 11</fullName>
    </submittedName>
</protein>
<dbReference type="SUPFAM" id="SSF54001">
    <property type="entry name" value="Cysteine proteinases"/>
    <property type="match status" value="1"/>
</dbReference>
<comment type="function">
    <text evidence="2">Recognizes and hydrolyzes the peptide bond at the C-terminal Gly of ubiquitin. Involved in the processing of poly-ubiquitin precursors as well as that of ubiquitinated proteins.</text>
</comment>
<dbReference type="RefSeq" id="XP_018492840.2">
    <property type="nucleotide sequence ID" value="XM_018637338.2"/>
</dbReference>
<evidence type="ECO:0000313" key="6">
    <source>
        <dbReference type="RefSeq" id="XP_018492840.2"/>
    </source>
</evidence>
<dbReference type="Proteomes" id="UP000504610">
    <property type="component" value="Chromosome 5"/>
</dbReference>
<dbReference type="Gene3D" id="3.30.2230.10">
    <property type="entry name" value="DUSP-like"/>
    <property type="match status" value="1"/>
</dbReference>
<dbReference type="GO" id="GO:0004843">
    <property type="term" value="F:cysteine-type deubiquitinase activity"/>
    <property type="evidence" value="ECO:0007669"/>
    <property type="project" value="InterPro"/>
</dbReference>
<dbReference type="Pfam" id="PF00443">
    <property type="entry name" value="UCH"/>
    <property type="match status" value="1"/>
</dbReference>
<keyword evidence="5" id="KW-1185">Reference proteome</keyword>
<dbReference type="InterPro" id="IPR006615">
    <property type="entry name" value="Pept_C19_DUSP"/>
</dbReference>
<dbReference type="GO" id="GO:0016579">
    <property type="term" value="P:protein deubiquitination"/>
    <property type="evidence" value="ECO:0007669"/>
    <property type="project" value="InterPro"/>
</dbReference>